<evidence type="ECO:0000256" key="1">
    <source>
        <dbReference type="SAM" id="Coils"/>
    </source>
</evidence>
<accession>A0A5J5BCU0</accession>
<evidence type="ECO:0000313" key="2">
    <source>
        <dbReference type="EMBL" id="KAA8539712.1"/>
    </source>
</evidence>
<feature type="coiled-coil region" evidence="1">
    <location>
        <begin position="66"/>
        <end position="172"/>
    </location>
</feature>
<gene>
    <name evidence="2" type="ORF">F0562_026404</name>
</gene>
<organism evidence="2 3">
    <name type="scientific">Nyssa sinensis</name>
    <dbReference type="NCBI Taxonomy" id="561372"/>
    <lineage>
        <taxon>Eukaryota</taxon>
        <taxon>Viridiplantae</taxon>
        <taxon>Streptophyta</taxon>
        <taxon>Embryophyta</taxon>
        <taxon>Tracheophyta</taxon>
        <taxon>Spermatophyta</taxon>
        <taxon>Magnoliopsida</taxon>
        <taxon>eudicotyledons</taxon>
        <taxon>Gunneridae</taxon>
        <taxon>Pentapetalae</taxon>
        <taxon>asterids</taxon>
        <taxon>Cornales</taxon>
        <taxon>Nyssaceae</taxon>
        <taxon>Nyssa</taxon>
    </lineage>
</organism>
<dbReference type="OrthoDB" id="1898513at2759"/>
<proteinExistence type="predicted"/>
<dbReference type="AlphaFoldDB" id="A0A5J5BCU0"/>
<reference evidence="2 3" key="1">
    <citation type="submission" date="2019-09" db="EMBL/GenBank/DDBJ databases">
        <title>A chromosome-level genome assembly of the Chinese tupelo Nyssa sinensis.</title>
        <authorList>
            <person name="Yang X."/>
            <person name="Kang M."/>
            <person name="Yang Y."/>
            <person name="Xiong H."/>
            <person name="Wang M."/>
            <person name="Zhang Z."/>
            <person name="Wang Z."/>
            <person name="Wu H."/>
            <person name="Ma T."/>
            <person name="Liu J."/>
            <person name="Xi Z."/>
        </authorList>
    </citation>
    <scope>NUCLEOTIDE SEQUENCE [LARGE SCALE GENOMIC DNA]</scope>
    <source>
        <strain evidence="2">J267</strain>
        <tissue evidence="2">Leaf</tissue>
    </source>
</reference>
<keyword evidence="3" id="KW-1185">Reference proteome</keyword>
<dbReference type="Proteomes" id="UP000325577">
    <property type="component" value="Linkage Group LG14"/>
</dbReference>
<dbReference type="EMBL" id="CM018037">
    <property type="protein sequence ID" value="KAA8539712.1"/>
    <property type="molecule type" value="Genomic_DNA"/>
</dbReference>
<evidence type="ECO:0000313" key="3">
    <source>
        <dbReference type="Proteomes" id="UP000325577"/>
    </source>
</evidence>
<sequence length="255" mass="28697">MLRNFTTFQSLAECYVQVTGELRKDVSSVLQMQSSGISDSSDPASPLLTRDKKLFLHQSGQTAAQLESAQCDIKLLEVDLEIKKRQVPELQKQVAAALETKVSDSNCKIAILVEELEIIREKLDVSEEDIVKLKDGLSNEIFEGTHQLLVQLELAQEDIVMLEAKLDSEKRQMPIVDANSRDNQIQQLEVHLHQIHMEQLFAGSSSCPEARDELRLEVGELEKEVGRQRVVASERAEEKREGYAAAIFLARALQE</sequence>
<keyword evidence="1" id="KW-0175">Coiled coil</keyword>
<protein>
    <submittedName>
        <fullName evidence="2">Uncharacterized protein</fullName>
    </submittedName>
</protein>
<name>A0A5J5BCU0_9ASTE</name>